<name>A0A7J6I8K0_CANSA</name>
<reference evidence="2 3" key="1">
    <citation type="journal article" date="2020" name="bioRxiv">
        <title>Sequence and annotation of 42 cannabis genomes reveals extensive copy number variation in cannabinoid synthesis and pathogen resistance genes.</title>
        <authorList>
            <person name="Mckernan K.J."/>
            <person name="Helbert Y."/>
            <person name="Kane L.T."/>
            <person name="Ebling H."/>
            <person name="Zhang L."/>
            <person name="Liu B."/>
            <person name="Eaton Z."/>
            <person name="Mclaughlin S."/>
            <person name="Kingan S."/>
            <person name="Baybayan P."/>
            <person name="Concepcion G."/>
            <person name="Jordan M."/>
            <person name="Riva A."/>
            <person name="Barbazuk W."/>
            <person name="Harkins T."/>
        </authorList>
    </citation>
    <scope>NUCLEOTIDE SEQUENCE [LARGE SCALE GENOMIC DNA]</scope>
    <source>
        <strain evidence="3">cv. Jamaican Lion 4</strain>
        <tissue evidence="2">Leaf</tissue>
    </source>
</reference>
<protein>
    <recommendedName>
        <fullName evidence="1">Amine oxidase domain-containing protein</fullName>
    </recommendedName>
</protein>
<dbReference type="Pfam" id="PF01593">
    <property type="entry name" value="Amino_oxidase"/>
    <property type="match status" value="1"/>
</dbReference>
<dbReference type="GO" id="GO:0016491">
    <property type="term" value="F:oxidoreductase activity"/>
    <property type="evidence" value="ECO:0007669"/>
    <property type="project" value="InterPro"/>
</dbReference>
<dbReference type="Proteomes" id="UP000583929">
    <property type="component" value="Unassembled WGS sequence"/>
</dbReference>
<organism evidence="2 3">
    <name type="scientific">Cannabis sativa</name>
    <name type="common">Hemp</name>
    <name type="synonym">Marijuana</name>
    <dbReference type="NCBI Taxonomy" id="3483"/>
    <lineage>
        <taxon>Eukaryota</taxon>
        <taxon>Viridiplantae</taxon>
        <taxon>Streptophyta</taxon>
        <taxon>Embryophyta</taxon>
        <taxon>Tracheophyta</taxon>
        <taxon>Spermatophyta</taxon>
        <taxon>Magnoliopsida</taxon>
        <taxon>eudicotyledons</taxon>
        <taxon>Gunneridae</taxon>
        <taxon>Pentapetalae</taxon>
        <taxon>rosids</taxon>
        <taxon>fabids</taxon>
        <taxon>Rosales</taxon>
        <taxon>Cannabaceae</taxon>
        <taxon>Cannabis</taxon>
    </lineage>
</organism>
<accession>A0A7J6I8K0</accession>
<gene>
    <name evidence="2" type="ORF">G4B88_008014</name>
</gene>
<comment type="caution">
    <text evidence="2">The sequence shown here is derived from an EMBL/GenBank/DDBJ whole genome shotgun (WGS) entry which is preliminary data.</text>
</comment>
<dbReference type="PANTHER" id="PTHR42841">
    <property type="entry name" value="AMINE OXIDASE"/>
    <property type="match status" value="1"/>
</dbReference>
<dbReference type="AlphaFoldDB" id="A0A7J6I8K0"/>
<evidence type="ECO:0000313" key="3">
    <source>
        <dbReference type="Proteomes" id="UP000583929"/>
    </source>
</evidence>
<feature type="domain" description="Amine oxidase" evidence="1">
    <location>
        <begin position="70"/>
        <end position="170"/>
    </location>
</feature>
<proteinExistence type="predicted"/>
<dbReference type="EMBL" id="JAATIQ010000004">
    <property type="protein sequence ID" value="KAF4403368.1"/>
    <property type="molecule type" value="Genomic_DNA"/>
</dbReference>
<dbReference type="InterPro" id="IPR002937">
    <property type="entry name" value="Amino_oxidase"/>
</dbReference>
<evidence type="ECO:0000313" key="2">
    <source>
        <dbReference type="EMBL" id="KAF4403368.1"/>
    </source>
</evidence>
<evidence type="ECO:0000259" key="1">
    <source>
        <dbReference type="Pfam" id="PF01593"/>
    </source>
</evidence>
<sequence length="203" mass="23237">MTLRHLITKNMDALLEIMSMEVLASFRPLTYSEILKMLQLWGLLDFDVKIFVPHDFHSLPPGYHKQKRIFFDRDLETTSRLFDFIFKSLALGDSTIPAKGIEEIPKQLAAKLPSDSIRFNFRAISIDSEGFDSLAVILQTGELLRNKHEILAPKLWALSQVEKKRSMKNYEDAQRAAKIGSEDAIVQRVNAEVAKIIQRSVHL</sequence>
<keyword evidence="3" id="KW-1185">Reference proteome</keyword>